<evidence type="ECO:0000256" key="4">
    <source>
        <dbReference type="ARBA" id="ARBA00022729"/>
    </source>
</evidence>
<keyword evidence="5" id="KW-0472">Membrane</keyword>
<reference evidence="7 8" key="1">
    <citation type="submission" date="2019-06" db="EMBL/GenBank/DDBJ databases">
        <title>A chromosomal-level reference genome of Carpinus fangiana (Coryloideae, Betulaceae).</title>
        <authorList>
            <person name="Yang X."/>
            <person name="Wang Z."/>
            <person name="Zhang L."/>
            <person name="Hao G."/>
            <person name="Liu J."/>
            <person name="Yang Y."/>
        </authorList>
    </citation>
    <scope>NUCLEOTIDE SEQUENCE [LARGE SCALE GENOMIC DNA]</scope>
    <source>
        <strain evidence="7">Cfa_2016G</strain>
        <tissue evidence="7">Leaf</tissue>
    </source>
</reference>
<dbReference type="AlphaFoldDB" id="A0A5N6QK44"/>
<dbReference type="Proteomes" id="UP000327013">
    <property type="component" value="Chromosome 1"/>
</dbReference>
<evidence type="ECO:0000256" key="2">
    <source>
        <dbReference type="ARBA" id="ARBA00005592"/>
    </source>
</evidence>
<feature type="transmembrane region" description="Helical" evidence="5">
    <location>
        <begin position="138"/>
        <end position="164"/>
    </location>
</feature>
<evidence type="ECO:0000313" key="7">
    <source>
        <dbReference type="EMBL" id="KAE7999525.1"/>
    </source>
</evidence>
<organism evidence="7 8">
    <name type="scientific">Carpinus fangiana</name>
    <dbReference type="NCBI Taxonomy" id="176857"/>
    <lineage>
        <taxon>Eukaryota</taxon>
        <taxon>Viridiplantae</taxon>
        <taxon>Streptophyta</taxon>
        <taxon>Embryophyta</taxon>
        <taxon>Tracheophyta</taxon>
        <taxon>Spermatophyta</taxon>
        <taxon>Magnoliopsida</taxon>
        <taxon>eudicotyledons</taxon>
        <taxon>Gunneridae</taxon>
        <taxon>Pentapetalae</taxon>
        <taxon>rosids</taxon>
        <taxon>fabids</taxon>
        <taxon>Fagales</taxon>
        <taxon>Betulaceae</taxon>
        <taxon>Carpinus</taxon>
    </lineage>
</organism>
<dbReference type="PANTHER" id="PTHR33191:SF77">
    <property type="entry name" value="RIPENING-RELATED PROTEIN 1"/>
    <property type="match status" value="1"/>
</dbReference>
<dbReference type="GO" id="GO:0005576">
    <property type="term" value="C:extracellular region"/>
    <property type="evidence" value="ECO:0007669"/>
    <property type="project" value="UniProtKB-SubCell"/>
</dbReference>
<keyword evidence="3" id="KW-0964">Secreted</keyword>
<evidence type="ECO:0000313" key="8">
    <source>
        <dbReference type="Proteomes" id="UP000327013"/>
    </source>
</evidence>
<name>A0A5N6QK44_9ROSI</name>
<comment type="similarity">
    <text evidence="2">Belongs to the kiwellin family.</text>
</comment>
<keyword evidence="5" id="KW-1133">Transmembrane helix</keyword>
<feature type="chain" id="PRO_5024363340" description="Ripening-related protein 1" evidence="6">
    <location>
        <begin position="28"/>
        <end position="173"/>
    </location>
</feature>
<evidence type="ECO:0000256" key="6">
    <source>
        <dbReference type="SAM" id="SignalP"/>
    </source>
</evidence>
<dbReference type="InterPro" id="IPR039271">
    <property type="entry name" value="Kiwellin-like"/>
</dbReference>
<keyword evidence="8" id="KW-1185">Reference proteome</keyword>
<evidence type="ECO:0008006" key="9">
    <source>
        <dbReference type="Google" id="ProtNLM"/>
    </source>
</evidence>
<dbReference type="InterPro" id="IPR036908">
    <property type="entry name" value="RlpA-like_sf"/>
</dbReference>
<comment type="subcellular location">
    <subcellularLocation>
        <location evidence="1">Secreted</location>
    </subcellularLocation>
</comment>
<dbReference type="CDD" id="cd22270">
    <property type="entry name" value="DPBB_kiwellin-like"/>
    <property type="match status" value="1"/>
</dbReference>
<dbReference type="PANTHER" id="PTHR33191">
    <property type="entry name" value="RIPENING-RELATED PROTEIN 2-RELATED"/>
    <property type="match status" value="1"/>
</dbReference>
<dbReference type="Gene3D" id="2.40.40.10">
    <property type="entry name" value="RlpA-like domain"/>
    <property type="match status" value="1"/>
</dbReference>
<feature type="signal peptide" evidence="6">
    <location>
        <begin position="1"/>
        <end position="27"/>
    </location>
</feature>
<gene>
    <name evidence="7" type="ORF">FH972_003943</name>
</gene>
<evidence type="ECO:0000256" key="5">
    <source>
        <dbReference type="SAM" id="Phobius"/>
    </source>
</evidence>
<keyword evidence="5" id="KW-0812">Transmembrane</keyword>
<accession>A0A5N6QK44</accession>
<dbReference type="EMBL" id="CM017321">
    <property type="protein sequence ID" value="KAE7999525.1"/>
    <property type="molecule type" value="Genomic_DNA"/>
</dbReference>
<dbReference type="SUPFAM" id="SSF50685">
    <property type="entry name" value="Barwin-like endoglucanases"/>
    <property type="match status" value="1"/>
</dbReference>
<dbReference type="Pfam" id="PF24300">
    <property type="entry name" value="KWL1"/>
    <property type="match status" value="1"/>
</dbReference>
<dbReference type="OrthoDB" id="1646138at2759"/>
<protein>
    <recommendedName>
        <fullName evidence="9">Ripening-related protein 1</fullName>
    </recommendedName>
</protein>
<keyword evidence="4 6" id="KW-0732">Signal</keyword>
<evidence type="ECO:0000256" key="3">
    <source>
        <dbReference type="ARBA" id="ARBA00022525"/>
    </source>
</evidence>
<proteinExistence type="inferred from homology"/>
<sequence length="173" mass="19523">MQKQISSTVFVLFFFCLLVTKWLSVDAQTCKPNGEIRGKKAPSGQCNEENDSVCCVKGKPYTTYKCSPPVSNRTKATLTINSFEKGRDGGAPSECDNKYHSDDTPVVALSTGWFNYKRRCLKYITIHGNGKSVKRQKWLMSVIPLWGVMLPMITNLHVLTILLMPLKLFGRPW</sequence>
<evidence type="ECO:0000256" key="1">
    <source>
        <dbReference type="ARBA" id="ARBA00004613"/>
    </source>
</evidence>